<sequence>MDKMIFIIATFVLFSVQRKDGALRLFGRAILFLPECML</sequence>
<evidence type="ECO:0000313" key="2">
    <source>
        <dbReference type="Proteomes" id="UP000270034"/>
    </source>
</evidence>
<organism evidence="1 2">
    <name type="scientific">Acetobacter orientalis</name>
    <dbReference type="NCBI Taxonomy" id="146474"/>
    <lineage>
        <taxon>Bacteria</taxon>
        <taxon>Pseudomonadati</taxon>
        <taxon>Pseudomonadota</taxon>
        <taxon>Alphaproteobacteria</taxon>
        <taxon>Acetobacterales</taxon>
        <taxon>Acetobacteraceae</taxon>
        <taxon>Acetobacter</taxon>
    </lineage>
</organism>
<proteinExistence type="predicted"/>
<evidence type="ECO:0000313" key="1">
    <source>
        <dbReference type="EMBL" id="BBC81156.1"/>
    </source>
</evidence>
<dbReference type="AlphaFoldDB" id="A0A2Z5ZKX5"/>
<protein>
    <submittedName>
        <fullName evidence="1">Uncharacterized protein</fullName>
    </submittedName>
</protein>
<gene>
    <name evidence="1" type="ORF">AcetOrient_orf04270</name>
</gene>
<name>A0A2Z5ZKX5_9PROT</name>
<dbReference type="EMBL" id="AP018515">
    <property type="protein sequence ID" value="BBC81156.1"/>
    <property type="molecule type" value="Genomic_DNA"/>
</dbReference>
<dbReference type="KEGG" id="aot:AcetOri_orf04270"/>
<dbReference type="Proteomes" id="UP000270034">
    <property type="component" value="Chromosome"/>
</dbReference>
<reference evidence="1 2" key="1">
    <citation type="submission" date="2018-02" db="EMBL/GenBank/DDBJ databases">
        <title>Acetobacter orientalis genome.</title>
        <authorList>
            <person name="Nakashima N."/>
            <person name="Tamura T."/>
        </authorList>
    </citation>
    <scope>NUCLEOTIDE SEQUENCE [LARGE SCALE GENOMIC DNA]</scope>
    <source>
        <strain evidence="1 2">FAN1</strain>
    </source>
</reference>
<accession>A0A2Z5ZKX5</accession>